<feature type="binding site" evidence="7">
    <location>
        <position position="164"/>
    </location>
    <ligand>
        <name>Mg(2+)</name>
        <dbReference type="ChEBI" id="CHEBI:18420"/>
    </ligand>
</feature>
<dbReference type="InterPro" id="IPR000715">
    <property type="entry name" value="Glycosyl_transferase_4"/>
</dbReference>
<keyword evidence="7" id="KW-0479">Metal-binding</keyword>
<keyword evidence="7" id="KW-0460">Magnesium</keyword>
<feature type="binding site" evidence="7">
    <location>
        <position position="224"/>
    </location>
    <ligand>
        <name>Mg(2+)</name>
        <dbReference type="ChEBI" id="CHEBI:18420"/>
    </ligand>
</feature>
<dbReference type="AlphaFoldDB" id="A0A518JLE4"/>
<keyword evidence="2" id="KW-1003">Cell membrane</keyword>
<feature type="transmembrane region" description="Helical" evidence="9">
    <location>
        <begin position="172"/>
        <end position="190"/>
    </location>
</feature>
<dbReference type="GO" id="GO:0036380">
    <property type="term" value="F:UDP-N-acetylglucosamine-undecaprenyl-phosphate N-acetylglucosaminephosphotransferase activity"/>
    <property type="evidence" value="ECO:0007669"/>
    <property type="project" value="UniProtKB-EC"/>
</dbReference>
<evidence type="ECO:0000313" key="11">
    <source>
        <dbReference type="EMBL" id="QDV66375.1"/>
    </source>
</evidence>
<evidence type="ECO:0000313" key="12">
    <source>
        <dbReference type="Proteomes" id="UP000315082"/>
    </source>
</evidence>
<feature type="transmembrane region" description="Helical" evidence="9">
    <location>
        <begin position="196"/>
        <end position="213"/>
    </location>
</feature>
<evidence type="ECO:0000256" key="4">
    <source>
        <dbReference type="ARBA" id="ARBA00022692"/>
    </source>
</evidence>
<dbReference type="GO" id="GO:0009103">
    <property type="term" value="P:lipopolysaccharide biosynthetic process"/>
    <property type="evidence" value="ECO:0007669"/>
    <property type="project" value="TreeGrafter"/>
</dbReference>
<proteinExistence type="predicted"/>
<evidence type="ECO:0000259" key="10">
    <source>
        <dbReference type="Pfam" id="PF00534"/>
    </source>
</evidence>
<dbReference type="CDD" id="cd06853">
    <property type="entry name" value="GT_WecA_like"/>
    <property type="match status" value="1"/>
</dbReference>
<sequence length="916" mass="101188">MITQILPYLPLIVSAIVALCCVPLTMRMASGFGLVDRPDARKIHTIPTPRLGGIAIFAGMVLGVFSLILARQLIGDPVSRDTLTHIMAIITASSFVFSVGLVDDLRTVSSRFKLAALVAAGAMVCGSGIVLSDLTFGGHAFMQFPWMSWGLTILWMITVSVAINFIDGLDGLAGGLTLLSAAVLSAVAIQRGSADVAIIPLALVGGLAGFLVFNWHPAKTFMGDCGSMTIGFVLASSMVLANPSVGSMRGLVLPAVALSIPLVDTALTVFRRRYLQRRSMFAAERGHIHHHLLDRGLRHVHAVLVIYLVSAVAVLIGFVSLAFEGLGTLGGLSLLAPLIWGIFRLAGSMRTNEMVAALRLKRDNDRVTKRYRATFEDLQLEFNHVGNFSQWWDGICNAAQKLDFVSLRLDLPGKEDGRRGQRMEWETDSSDLKLCETIQASIPVTISQGFGETATLSVHIAAVQTLESASERLGLFTRLVTEFSLLRIREKEHQSRRRRSPQDGSRTPDSLEQSLQFRSSGKSQFAHLRVALVHDFFYTYCGAERVFEQLLDVFPHADVHALFDFLPDDQRGFLGGRTVTTSFLQHMPFAQKKHRAYLPLMPLAIEQIDVSDYDLVVSSSYVAAKGVITGPDQLHVCYCHSPVRFAWDLHHQYLDQAGLGFGPKGLLSRTILHYIRSWDVRSSLGVDHFIANSRFVGRRIKKFYRRNSTVVHPPVDTDQFELNESPRDDFYLIAGRMVGYKKTELMVRAFAKMPDRKLIVIGEGPDFQQVQNVATENVTLLGFQPSDVLVDHMRHAKALLFAAEEDFGIVPVEALACGTPVIAYGKGGVTESVIDGEHGVLYDEQTEESIVDAIERFEAQAEFGKFDPRMLRQRAECFSNSSFAKQITDAVLRWTGKQDKKPSEVSGPREPELVNN</sequence>
<protein>
    <submittedName>
        <fullName evidence="11">WbaZ-like glycosyltransferase</fullName>
        <ecNumber evidence="11">2.7.8.33</ecNumber>
    </submittedName>
</protein>
<comment type="subcellular location">
    <subcellularLocation>
        <location evidence="1">Cell membrane</location>
        <topology evidence="1">Multi-pass membrane protein</topology>
    </subcellularLocation>
</comment>
<dbReference type="PANTHER" id="PTHR22926:SF3">
    <property type="entry name" value="UNDECAPRENYL-PHOSPHATE ALPHA-N-ACETYLGLUCOSAMINYL 1-PHOSPHATE TRANSFERASE"/>
    <property type="match status" value="1"/>
</dbReference>
<feature type="transmembrane region" description="Helical" evidence="9">
    <location>
        <begin position="251"/>
        <end position="270"/>
    </location>
</feature>
<feature type="transmembrane region" description="Helical" evidence="9">
    <location>
        <begin position="146"/>
        <end position="165"/>
    </location>
</feature>
<evidence type="ECO:0000256" key="3">
    <source>
        <dbReference type="ARBA" id="ARBA00022679"/>
    </source>
</evidence>
<evidence type="ECO:0000256" key="8">
    <source>
        <dbReference type="SAM" id="MobiDB-lite"/>
    </source>
</evidence>
<feature type="compositionally biased region" description="Polar residues" evidence="8">
    <location>
        <begin position="502"/>
        <end position="513"/>
    </location>
</feature>
<dbReference type="PANTHER" id="PTHR22926">
    <property type="entry name" value="PHOSPHO-N-ACETYLMURAMOYL-PENTAPEPTIDE-TRANSFERASE"/>
    <property type="match status" value="1"/>
</dbReference>
<dbReference type="GO" id="GO:0005886">
    <property type="term" value="C:plasma membrane"/>
    <property type="evidence" value="ECO:0007669"/>
    <property type="project" value="UniProtKB-SubCell"/>
</dbReference>
<evidence type="ECO:0000256" key="1">
    <source>
        <dbReference type="ARBA" id="ARBA00004651"/>
    </source>
</evidence>
<dbReference type="GO" id="GO:0044038">
    <property type="term" value="P:cell wall macromolecule biosynthetic process"/>
    <property type="evidence" value="ECO:0007669"/>
    <property type="project" value="TreeGrafter"/>
</dbReference>
<keyword evidence="6 9" id="KW-0472">Membrane</keyword>
<name>A0A518JLE4_9BACT</name>
<keyword evidence="3 11" id="KW-0808">Transferase</keyword>
<accession>A0A518JLE4</accession>
<feature type="transmembrane region" description="Helical" evidence="9">
    <location>
        <begin position="82"/>
        <end position="102"/>
    </location>
</feature>
<dbReference type="EC" id="2.7.8.33" evidence="11"/>
<keyword evidence="5 9" id="KW-1133">Transmembrane helix</keyword>
<dbReference type="Pfam" id="PF00534">
    <property type="entry name" value="Glycos_transf_1"/>
    <property type="match status" value="1"/>
</dbReference>
<feature type="transmembrane region" description="Helical" evidence="9">
    <location>
        <begin position="6"/>
        <end position="30"/>
    </location>
</feature>
<evidence type="ECO:0000256" key="9">
    <source>
        <dbReference type="SAM" id="Phobius"/>
    </source>
</evidence>
<dbReference type="GO" id="GO:0046872">
    <property type="term" value="F:metal ion binding"/>
    <property type="evidence" value="ECO:0007669"/>
    <property type="project" value="UniProtKB-KW"/>
</dbReference>
<feature type="transmembrane region" description="Helical" evidence="9">
    <location>
        <begin position="225"/>
        <end position="245"/>
    </location>
</feature>
<organism evidence="11 12">
    <name type="scientific">Rosistilla carotiformis</name>
    <dbReference type="NCBI Taxonomy" id="2528017"/>
    <lineage>
        <taxon>Bacteria</taxon>
        <taxon>Pseudomonadati</taxon>
        <taxon>Planctomycetota</taxon>
        <taxon>Planctomycetia</taxon>
        <taxon>Pirellulales</taxon>
        <taxon>Pirellulaceae</taxon>
        <taxon>Rosistilla</taxon>
    </lineage>
</organism>
<evidence type="ECO:0000256" key="6">
    <source>
        <dbReference type="ARBA" id="ARBA00023136"/>
    </source>
</evidence>
<feature type="domain" description="Glycosyl transferase family 1" evidence="10">
    <location>
        <begin position="717"/>
        <end position="861"/>
    </location>
</feature>
<dbReference type="Pfam" id="PF00953">
    <property type="entry name" value="Glycos_transf_4"/>
    <property type="match status" value="1"/>
</dbReference>
<dbReference type="GO" id="GO:0016757">
    <property type="term" value="F:glycosyltransferase activity"/>
    <property type="evidence" value="ECO:0007669"/>
    <property type="project" value="InterPro"/>
</dbReference>
<reference evidence="11 12" key="1">
    <citation type="submission" date="2019-02" db="EMBL/GenBank/DDBJ databases">
        <title>Deep-cultivation of Planctomycetes and their phenomic and genomic characterization uncovers novel biology.</title>
        <authorList>
            <person name="Wiegand S."/>
            <person name="Jogler M."/>
            <person name="Boedeker C."/>
            <person name="Pinto D."/>
            <person name="Vollmers J."/>
            <person name="Rivas-Marin E."/>
            <person name="Kohn T."/>
            <person name="Peeters S.H."/>
            <person name="Heuer A."/>
            <person name="Rast P."/>
            <person name="Oberbeckmann S."/>
            <person name="Bunk B."/>
            <person name="Jeske O."/>
            <person name="Meyerdierks A."/>
            <person name="Storesund J.E."/>
            <person name="Kallscheuer N."/>
            <person name="Luecker S."/>
            <person name="Lage O.M."/>
            <person name="Pohl T."/>
            <person name="Merkel B.J."/>
            <person name="Hornburger P."/>
            <person name="Mueller R.-W."/>
            <person name="Bruemmer F."/>
            <person name="Labrenz M."/>
            <person name="Spormann A.M."/>
            <person name="Op den Camp H."/>
            <person name="Overmann J."/>
            <person name="Amann R."/>
            <person name="Jetten M.S.M."/>
            <person name="Mascher T."/>
            <person name="Medema M.H."/>
            <person name="Devos D.P."/>
            <person name="Kaster A.-K."/>
            <person name="Ovreas L."/>
            <person name="Rohde M."/>
            <person name="Galperin M.Y."/>
            <person name="Jogler C."/>
        </authorList>
    </citation>
    <scope>NUCLEOTIDE SEQUENCE [LARGE SCALE GENOMIC DNA]</scope>
    <source>
        <strain evidence="11 12">Poly24</strain>
    </source>
</reference>
<evidence type="ECO:0000256" key="5">
    <source>
        <dbReference type="ARBA" id="ARBA00022989"/>
    </source>
</evidence>
<keyword evidence="12" id="KW-1185">Reference proteome</keyword>
<dbReference type="Proteomes" id="UP000315082">
    <property type="component" value="Chromosome"/>
</dbReference>
<dbReference type="InterPro" id="IPR001296">
    <property type="entry name" value="Glyco_trans_1"/>
</dbReference>
<evidence type="ECO:0000256" key="2">
    <source>
        <dbReference type="ARBA" id="ARBA00022475"/>
    </source>
</evidence>
<dbReference type="SUPFAM" id="SSF53756">
    <property type="entry name" value="UDP-Glycosyltransferase/glycogen phosphorylase"/>
    <property type="match status" value="1"/>
</dbReference>
<comment type="cofactor">
    <cofactor evidence="7">
        <name>Mg(2+)</name>
        <dbReference type="ChEBI" id="CHEBI:18420"/>
    </cofactor>
</comment>
<feature type="region of interest" description="Disordered" evidence="8">
    <location>
        <begin position="492"/>
        <end position="513"/>
    </location>
</feature>
<dbReference type="GO" id="GO:0071555">
    <property type="term" value="P:cell wall organization"/>
    <property type="evidence" value="ECO:0007669"/>
    <property type="project" value="TreeGrafter"/>
</dbReference>
<dbReference type="KEGG" id="rcf:Poly24_00590"/>
<dbReference type="EMBL" id="CP036348">
    <property type="protein sequence ID" value="QDV66375.1"/>
    <property type="molecule type" value="Genomic_DNA"/>
</dbReference>
<feature type="transmembrane region" description="Helical" evidence="9">
    <location>
        <begin position="302"/>
        <end position="323"/>
    </location>
</feature>
<feature type="region of interest" description="Disordered" evidence="8">
    <location>
        <begin position="895"/>
        <end position="916"/>
    </location>
</feature>
<feature type="transmembrane region" description="Helical" evidence="9">
    <location>
        <begin position="51"/>
        <end position="70"/>
    </location>
</feature>
<feature type="transmembrane region" description="Helical" evidence="9">
    <location>
        <begin position="114"/>
        <end position="134"/>
    </location>
</feature>
<keyword evidence="4 9" id="KW-0812">Transmembrane</keyword>
<dbReference type="Gene3D" id="3.40.50.2000">
    <property type="entry name" value="Glycogen Phosphorylase B"/>
    <property type="match status" value="2"/>
</dbReference>
<dbReference type="CDD" id="cd03804">
    <property type="entry name" value="GT4_WbaZ-like"/>
    <property type="match status" value="1"/>
</dbReference>
<gene>
    <name evidence="11" type="ORF">Poly24_00590</name>
</gene>
<evidence type="ECO:0000256" key="7">
    <source>
        <dbReference type="PIRSR" id="PIRSR600715-1"/>
    </source>
</evidence>
<feature type="compositionally biased region" description="Basic and acidic residues" evidence="8">
    <location>
        <begin position="896"/>
        <end position="916"/>
    </location>
</feature>